<evidence type="ECO:0000256" key="1">
    <source>
        <dbReference type="ARBA" id="ARBA00010884"/>
    </source>
</evidence>
<evidence type="ECO:0000256" key="2">
    <source>
        <dbReference type="ARBA" id="ARBA00022679"/>
    </source>
</evidence>
<dbReference type="STRING" id="329884.A0A4V5NJA1"/>
<comment type="caution">
    <text evidence="10">The sequence shown here is derived from an EMBL/GenBank/DDBJ whole genome shotgun (WGS) entry which is preliminary data.</text>
</comment>
<evidence type="ECO:0000256" key="4">
    <source>
        <dbReference type="ARBA" id="ARBA00050620"/>
    </source>
</evidence>
<evidence type="ECO:0000259" key="9">
    <source>
        <dbReference type="Pfam" id="PF00561"/>
    </source>
</evidence>
<feature type="active site" description="Charge relay system" evidence="8">
    <location>
        <position position="375"/>
    </location>
</feature>
<gene>
    <name evidence="10" type="ORF">B0A55_04404</name>
</gene>
<dbReference type="InterPro" id="IPR050960">
    <property type="entry name" value="AB_hydrolase_4_sf"/>
</dbReference>
<feature type="active site" description="Charge relay system" evidence="8">
    <location>
        <position position="246"/>
    </location>
</feature>
<dbReference type="GO" id="GO:0008126">
    <property type="term" value="F:acetylesterase activity"/>
    <property type="evidence" value="ECO:0007669"/>
    <property type="project" value="TreeGrafter"/>
</dbReference>
<evidence type="ECO:0000313" key="10">
    <source>
        <dbReference type="EMBL" id="TKA77059.1"/>
    </source>
</evidence>
<dbReference type="PIRSF" id="PIRSF005211">
    <property type="entry name" value="Ab_hydro_YheT"/>
    <property type="match status" value="1"/>
</dbReference>
<keyword evidence="3" id="KW-0378">Hydrolase</keyword>
<dbReference type="GO" id="GO:0004026">
    <property type="term" value="F:alcohol O-acetyltransferase activity"/>
    <property type="evidence" value="ECO:0007669"/>
    <property type="project" value="UniProtKB-EC"/>
</dbReference>
<evidence type="ECO:0000256" key="8">
    <source>
        <dbReference type="PIRSR" id="PIRSR005211-1"/>
    </source>
</evidence>
<evidence type="ECO:0000256" key="6">
    <source>
        <dbReference type="ARBA" id="ARBA00066969"/>
    </source>
</evidence>
<dbReference type="FunFam" id="3.40.50.1820:FF:000137">
    <property type="entry name" value="EEB1p Acyl-coenzymeA:ethanol O-acyltransferase"/>
    <property type="match status" value="1"/>
</dbReference>
<feature type="active site" description="Charge relay system" evidence="8">
    <location>
        <position position="404"/>
    </location>
</feature>
<evidence type="ECO:0000256" key="7">
    <source>
        <dbReference type="ARBA" id="ARBA00080774"/>
    </source>
</evidence>
<organism evidence="10 11">
    <name type="scientific">Friedmanniomyces simplex</name>
    <dbReference type="NCBI Taxonomy" id="329884"/>
    <lineage>
        <taxon>Eukaryota</taxon>
        <taxon>Fungi</taxon>
        <taxon>Dikarya</taxon>
        <taxon>Ascomycota</taxon>
        <taxon>Pezizomycotina</taxon>
        <taxon>Dothideomycetes</taxon>
        <taxon>Dothideomycetidae</taxon>
        <taxon>Mycosphaerellales</taxon>
        <taxon>Teratosphaeriaceae</taxon>
        <taxon>Friedmanniomyces</taxon>
    </lineage>
</organism>
<reference evidence="10 11" key="1">
    <citation type="submission" date="2017-03" db="EMBL/GenBank/DDBJ databases">
        <title>Genomes of endolithic fungi from Antarctica.</title>
        <authorList>
            <person name="Coleine C."/>
            <person name="Masonjones S."/>
            <person name="Stajich J.E."/>
        </authorList>
    </citation>
    <scope>NUCLEOTIDE SEQUENCE [LARGE SCALE GENOMIC DNA]</scope>
    <source>
        <strain evidence="10 11">CCFEE 5184</strain>
    </source>
</reference>
<dbReference type="PANTHER" id="PTHR10794:SF63">
    <property type="entry name" value="ALPHA_BETA HYDROLASE 1, ISOFORM A"/>
    <property type="match status" value="1"/>
</dbReference>
<dbReference type="EMBL" id="NAJQ01000147">
    <property type="protein sequence ID" value="TKA77059.1"/>
    <property type="molecule type" value="Genomic_DNA"/>
</dbReference>
<proteinExistence type="inferred from homology"/>
<evidence type="ECO:0000313" key="11">
    <source>
        <dbReference type="Proteomes" id="UP000309340"/>
    </source>
</evidence>
<dbReference type="InterPro" id="IPR000073">
    <property type="entry name" value="AB_hydrolase_1"/>
</dbReference>
<keyword evidence="2" id="KW-0808">Transferase</keyword>
<evidence type="ECO:0000256" key="5">
    <source>
        <dbReference type="ARBA" id="ARBA00054277"/>
    </source>
</evidence>
<accession>A0A4V5NJA1</accession>
<dbReference type="InterPro" id="IPR012020">
    <property type="entry name" value="ABHD4"/>
</dbReference>
<dbReference type="GO" id="GO:0047372">
    <property type="term" value="F:monoacylglycerol lipase activity"/>
    <property type="evidence" value="ECO:0007669"/>
    <property type="project" value="TreeGrafter"/>
</dbReference>
<dbReference type="GO" id="GO:0051792">
    <property type="term" value="P:medium-chain fatty acid biosynthetic process"/>
    <property type="evidence" value="ECO:0007669"/>
    <property type="project" value="TreeGrafter"/>
</dbReference>
<feature type="domain" description="AB hydrolase-1" evidence="9">
    <location>
        <begin position="154"/>
        <end position="405"/>
    </location>
</feature>
<sequence length="470" mass="52369">MTSLASTAFSWWPGACTTTFTHSDEPLVLPTQSGPKRAFPELVKDITPPCNLNPFLFNGHLQTAWTAVKSDGPPIHYKRRTFESESPGFEGHFTVDFVVAPPSEPAGKVAEDGGPEDAGLREDPLGVGHTWLPPRTSYFTEREYEGLGSDDSKPLLITLHGLSGGSYEVYLRHVLAPLVALVKDMSNPGLSGGEWECLVVNSRGCAGSKITSSILYNARATWDVRQVVKWCRQKWPHRPLYGIGYSLGANILANYLGEEGSDCFLNAAVIVSNPWKLEVSSLALQRSWLGMNVYSTTMGNHMRALFERHREQILENKSLSEERILKLKYLHEFDREVQCATWGYPTEGAYYRDASSADSVLDIRIPVFVLHARDDPIACDEACPYEEIKQNPYVVLCATSGGGHLSWFELGGGRWHAKPAVAFLNAMAREVDFSKIEPHTLQSNGPRGGHYTPFIFEPMRRRMHVPDSRQ</sequence>
<dbReference type="SUPFAM" id="SSF53474">
    <property type="entry name" value="alpha/beta-Hydrolases"/>
    <property type="match status" value="1"/>
</dbReference>
<dbReference type="Gene3D" id="3.40.50.1820">
    <property type="entry name" value="alpha/beta hydrolase"/>
    <property type="match status" value="1"/>
</dbReference>
<dbReference type="Proteomes" id="UP000309340">
    <property type="component" value="Unassembled WGS sequence"/>
</dbReference>
<dbReference type="PANTHER" id="PTHR10794">
    <property type="entry name" value="ABHYDROLASE DOMAIN-CONTAINING PROTEIN"/>
    <property type="match status" value="1"/>
</dbReference>
<name>A0A4V5NJA1_9PEZI</name>
<comment type="catalytic activity">
    <reaction evidence="4">
        <text>an aliphatic alcohol + acetyl-CoA = an acetyl ester + CoA</text>
        <dbReference type="Rhea" id="RHEA:17229"/>
        <dbReference type="ChEBI" id="CHEBI:2571"/>
        <dbReference type="ChEBI" id="CHEBI:47622"/>
        <dbReference type="ChEBI" id="CHEBI:57287"/>
        <dbReference type="ChEBI" id="CHEBI:57288"/>
        <dbReference type="EC" id="2.3.1.84"/>
    </reaction>
</comment>
<dbReference type="EC" id="2.3.1.84" evidence="6"/>
<protein>
    <recommendedName>
        <fullName evidence="6">alcohol O-acetyltransferase</fullName>
        <ecNumber evidence="6">2.3.1.84</ecNumber>
    </recommendedName>
    <alternativeName>
        <fullName evidence="7">Alcohol O-acetyltransferase</fullName>
    </alternativeName>
</protein>
<comment type="function">
    <text evidence="5">Displays enzymatic activity both for medium-chain fatty acid (MCFA) ethyl ester synthesis and hydrolysis (esterase activity). MCFA are toxic for yeast and this enzyme could thus be involved in their detoxification by esterification.</text>
</comment>
<keyword evidence="11" id="KW-1185">Reference proteome</keyword>
<dbReference type="AlphaFoldDB" id="A0A4V5NJA1"/>
<dbReference type="GO" id="GO:0051793">
    <property type="term" value="P:medium-chain fatty acid catabolic process"/>
    <property type="evidence" value="ECO:0007669"/>
    <property type="project" value="UniProtKB-ARBA"/>
</dbReference>
<dbReference type="InterPro" id="IPR029058">
    <property type="entry name" value="AB_hydrolase_fold"/>
</dbReference>
<evidence type="ECO:0000256" key="3">
    <source>
        <dbReference type="ARBA" id="ARBA00022801"/>
    </source>
</evidence>
<dbReference type="OrthoDB" id="5954035at2759"/>
<dbReference type="Pfam" id="PF00561">
    <property type="entry name" value="Abhydrolase_1"/>
    <property type="match status" value="1"/>
</dbReference>
<comment type="similarity">
    <text evidence="1">Belongs to the AB hydrolase superfamily. AB hydrolase 4 family.</text>
</comment>